<dbReference type="EMBL" id="CP036265">
    <property type="protein sequence ID" value="QDT14178.1"/>
    <property type="molecule type" value="Genomic_DNA"/>
</dbReference>
<accession>A0A517P472</accession>
<organism evidence="1 2">
    <name type="scientific">Alienimonas californiensis</name>
    <dbReference type="NCBI Taxonomy" id="2527989"/>
    <lineage>
        <taxon>Bacteria</taxon>
        <taxon>Pseudomonadati</taxon>
        <taxon>Planctomycetota</taxon>
        <taxon>Planctomycetia</taxon>
        <taxon>Planctomycetales</taxon>
        <taxon>Planctomycetaceae</taxon>
        <taxon>Alienimonas</taxon>
    </lineage>
</organism>
<evidence type="ECO:0000313" key="2">
    <source>
        <dbReference type="Proteomes" id="UP000318741"/>
    </source>
</evidence>
<proteinExistence type="predicted"/>
<evidence type="ECO:0008006" key="3">
    <source>
        <dbReference type="Google" id="ProtNLM"/>
    </source>
</evidence>
<dbReference type="AlphaFoldDB" id="A0A517P472"/>
<protein>
    <recommendedName>
        <fullName evidence="3">Sulfotransferase domain protein</fullName>
    </recommendedName>
</protein>
<dbReference type="Pfam" id="PF13469">
    <property type="entry name" value="Sulfotransfer_3"/>
    <property type="match status" value="1"/>
</dbReference>
<sequence length="282" mass="31350">MTAATTVFQPGSTGAPAWDRPVFIVGGMNRSGTNFLADALGCHRDVRRPAIGEDYLLEHAGRLTSYARDTAHRWGDHALAVEGRFLRGLGRELITALDEAGRDEPPPAGSRLVTKTPRAHGLDALHALLPTAKLILLVRDGRDVTESAARSFPYAGRRYWAGQWREGARLIAEFSASRVAARDRDWTLVRYEDLLAGGADALLDLVRFCDLDPAGFDRAAFDALPLRGSSSHRGGRTEVHWKPVEKPKDFKPVGRWQSWPWWWKAWFAQYAGAEMRGLGYEC</sequence>
<dbReference type="KEGG" id="acaf:CA12_02460"/>
<dbReference type="Proteomes" id="UP000318741">
    <property type="component" value="Chromosome"/>
</dbReference>
<gene>
    <name evidence="1" type="ORF">CA12_02460</name>
</gene>
<name>A0A517P472_9PLAN</name>
<dbReference type="OrthoDB" id="977108at2"/>
<reference evidence="1 2" key="1">
    <citation type="submission" date="2019-02" db="EMBL/GenBank/DDBJ databases">
        <title>Deep-cultivation of Planctomycetes and their phenomic and genomic characterization uncovers novel biology.</title>
        <authorList>
            <person name="Wiegand S."/>
            <person name="Jogler M."/>
            <person name="Boedeker C."/>
            <person name="Pinto D."/>
            <person name="Vollmers J."/>
            <person name="Rivas-Marin E."/>
            <person name="Kohn T."/>
            <person name="Peeters S.H."/>
            <person name="Heuer A."/>
            <person name="Rast P."/>
            <person name="Oberbeckmann S."/>
            <person name="Bunk B."/>
            <person name="Jeske O."/>
            <person name="Meyerdierks A."/>
            <person name="Storesund J.E."/>
            <person name="Kallscheuer N."/>
            <person name="Luecker S."/>
            <person name="Lage O.M."/>
            <person name="Pohl T."/>
            <person name="Merkel B.J."/>
            <person name="Hornburger P."/>
            <person name="Mueller R.-W."/>
            <person name="Bruemmer F."/>
            <person name="Labrenz M."/>
            <person name="Spormann A.M."/>
            <person name="Op den Camp H."/>
            <person name="Overmann J."/>
            <person name="Amann R."/>
            <person name="Jetten M.S.M."/>
            <person name="Mascher T."/>
            <person name="Medema M.H."/>
            <person name="Devos D.P."/>
            <person name="Kaster A.-K."/>
            <person name="Ovreas L."/>
            <person name="Rohde M."/>
            <person name="Galperin M.Y."/>
            <person name="Jogler C."/>
        </authorList>
    </citation>
    <scope>NUCLEOTIDE SEQUENCE [LARGE SCALE GENOMIC DNA]</scope>
    <source>
        <strain evidence="1 2">CA12</strain>
    </source>
</reference>
<evidence type="ECO:0000313" key="1">
    <source>
        <dbReference type="EMBL" id="QDT14178.1"/>
    </source>
</evidence>
<keyword evidence="2" id="KW-1185">Reference proteome</keyword>
<dbReference type="Gene3D" id="3.40.50.300">
    <property type="entry name" value="P-loop containing nucleotide triphosphate hydrolases"/>
    <property type="match status" value="1"/>
</dbReference>
<dbReference type="InterPro" id="IPR027417">
    <property type="entry name" value="P-loop_NTPase"/>
</dbReference>
<dbReference type="SUPFAM" id="SSF52540">
    <property type="entry name" value="P-loop containing nucleoside triphosphate hydrolases"/>
    <property type="match status" value="1"/>
</dbReference>